<keyword evidence="2" id="KW-0812">Transmembrane</keyword>
<accession>A0A5E6M8V4</accession>
<evidence type="ECO:0000313" key="3">
    <source>
        <dbReference type="EMBL" id="VVM05814.1"/>
    </source>
</evidence>
<keyword evidence="2" id="KW-0472">Membrane</keyword>
<keyword evidence="4" id="KW-1185">Reference proteome</keyword>
<name>A0A5E6M8V4_9BACT</name>
<dbReference type="AlphaFoldDB" id="A0A5E6M8V4"/>
<evidence type="ECO:0000313" key="4">
    <source>
        <dbReference type="Proteomes" id="UP000381693"/>
    </source>
</evidence>
<keyword evidence="2" id="KW-1133">Transmembrane helix</keyword>
<evidence type="ECO:0000256" key="1">
    <source>
        <dbReference type="SAM" id="MobiDB-lite"/>
    </source>
</evidence>
<reference evidence="3" key="1">
    <citation type="submission" date="2019-09" db="EMBL/GenBank/DDBJ databases">
        <authorList>
            <person name="Cremers G."/>
        </authorList>
    </citation>
    <scope>NUCLEOTIDE SEQUENCE [LARGE SCALE GENOMIC DNA]</scope>
    <source>
        <strain evidence="3">3B</strain>
    </source>
</reference>
<dbReference type="EMBL" id="CABFUZ020000098">
    <property type="protein sequence ID" value="VVM05814.1"/>
    <property type="molecule type" value="Genomic_DNA"/>
</dbReference>
<organism evidence="3 4">
    <name type="scientific">Methylacidimicrobium cyclopophantes</name>
    <dbReference type="NCBI Taxonomy" id="1041766"/>
    <lineage>
        <taxon>Bacteria</taxon>
        <taxon>Pseudomonadati</taxon>
        <taxon>Verrucomicrobiota</taxon>
        <taxon>Methylacidimicrobium</taxon>
    </lineage>
</organism>
<sequence length="168" mass="17689">MPGRFPDAVIAPILGAGFSFSTEWGSLLAILILLAIQTALAYRRGKVEPLPPSGSGGEESPAPIRGPRPEPSGEGTLRSIDRENGRPAPPSEEGESLVAGKSLFSEERRCPVAAAVSLGPPGPTRAKKPSRVFLRRLRDPIGAREAFLGAEILWNPPVALREPGNAGI</sequence>
<feature type="transmembrane region" description="Helical" evidence="2">
    <location>
        <begin position="24"/>
        <end position="42"/>
    </location>
</feature>
<evidence type="ECO:0000256" key="2">
    <source>
        <dbReference type="SAM" id="Phobius"/>
    </source>
</evidence>
<gene>
    <name evidence="3" type="ORF">MAMC_00801</name>
</gene>
<comment type="caution">
    <text evidence="3">The sequence shown here is derived from an EMBL/GenBank/DDBJ whole genome shotgun (WGS) entry which is preliminary data.</text>
</comment>
<feature type="region of interest" description="Disordered" evidence="1">
    <location>
        <begin position="48"/>
        <end position="100"/>
    </location>
</feature>
<proteinExistence type="predicted"/>
<dbReference type="Proteomes" id="UP000381693">
    <property type="component" value="Unassembled WGS sequence"/>
</dbReference>
<protein>
    <submittedName>
        <fullName evidence="3">Uncharacterized protein</fullName>
    </submittedName>
</protein>